<evidence type="ECO:0000313" key="4">
    <source>
        <dbReference type="EMBL" id="CCE92561.1"/>
    </source>
</evidence>
<feature type="region of interest" description="Disordered" evidence="1">
    <location>
        <begin position="77"/>
        <end position="145"/>
    </location>
</feature>
<keyword evidence="2" id="KW-0812">Transmembrane</keyword>
<dbReference type="AlphaFoldDB" id="G8ZVB7"/>
<keyword evidence="2" id="KW-0472">Membrane</keyword>
<protein>
    <recommendedName>
        <fullName evidence="3">Brl1/Brr6 domain-containing protein</fullName>
    </recommendedName>
</protein>
<name>G8ZVB7_TORDE</name>
<dbReference type="SMART" id="SM01042">
    <property type="entry name" value="Brr6_like_C_C"/>
    <property type="match status" value="1"/>
</dbReference>
<feature type="transmembrane region" description="Helical" evidence="2">
    <location>
        <begin position="373"/>
        <end position="395"/>
    </location>
</feature>
<dbReference type="InterPro" id="IPR040202">
    <property type="entry name" value="Brl1/Brr6"/>
</dbReference>
<keyword evidence="2" id="KW-1133">Transmembrane helix</keyword>
<dbReference type="EMBL" id="HE616746">
    <property type="protein sequence ID" value="CCE92561.1"/>
    <property type="molecule type" value="Genomic_DNA"/>
</dbReference>
<dbReference type="GO" id="GO:0055088">
    <property type="term" value="P:lipid homeostasis"/>
    <property type="evidence" value="ECO:0007669"/>
    <property type="project" value="EnsemblFungi"/>
</dbReference>
<feature type="compositionally biased region" description="Polar residues" evidence="1">
    <location>
        <begin position="80"/>
        <end position="89"/>
    </location>
</feature>
<proteinExistence type="predicted"/>
<dbReference type="GO" id="GO:0006998">
    <property type="term" value="P:nuclear envelope organization"/>
    <property type="evidence" value="ECO:0007669"/>
    <property type="project" value="EnsemblFungi"/>
</dbReference>
<dbReference type="FunCoup" id="G8ZVB7">
    <property type="interactions" value="42"/>
</dbReference>
<feature type="compositionally biased region" description="Basic and acidic residues" evidence="1">
    <location>
        <begin position="104"/>
        <end position="118"/>
    </location>
</feature>
<dbReference type="InParanoid" id="G8ZVB7"/>
<sequence length="446" mass="51045">MEQFGSLSLEDEIDQKARDEDLMSISRLTISDNTFNVSPQLMSRYMPHFPALPSPLRNSFSFVEGDQMEIDECEDGLSIRNENNDTNPSTDDRQEPRVTFVMPDVRHGREKKSSAVREEVEEVEEDDRIDPKEHNEQREDGTSSTAVIKALLSPTSLGVAAATKIDGIPLEPPREIGHLNDSVEYTSGHQSQQIDIDTIKHDLRARSKNQPIHVSINNHHHYYPSYAEPQMSQPPLHEDNRYRLPVPWSAESHPTSRGSYAFMSYLQLFLNAITVTAIVTVIISFFKTLKADIKSTWEHRRLELAYESSRCQIQYLANKCNQGGRPALQAQCQSWEQCMNRDNDIFFRARSTLSAQLFGEVINSFIEPIGWKALLVIWMGIAVWLFCSNFLLGFARAKSYYGEPSQRIMTSSSLMHRQEPEFLGQSREHIKEDSQNTLIDLPRAHR</sequence>
<evidence type="ECO:0000256" key="1">
    <source>
        <dbReference type="SAM" id="MobiDB-lite"/>
    </source>
</evidence>
<dbReference type="KEGG" id="tdl:TDEL_0E03180"/>
<dbReference type="HOGENOM" id="CLU_031411_1_0_1"/>
<organism evidence="4 5">
    <name type="scientific">Torulaspora delbrueckii</name>
    <name type="common">Yeast</name>
    <name type="synonym">Candida colliculosa</name>
    <dbReference type="NCBI Taxonomy" id="4950"/>
    <lineage>
        <taxon>Eukaryota</taxon>
        <taxon>Fungi</taxon>
        <taxon>Dikarya</taxon>
        <taxon>Ascomycota</taxon>
        <taxon>Saccharomycotina</taxon>
        <taxon>Saccharomycetes</taxon>
        <taxon>Saccharomycetales</taxon>
        <taxon>Saccharomycetaceae</taxon>
        <taxon>Torulaspora</taxon>
    </lineage>
</organism>
<keyword evidence="5" id="KW-1185">Reference proteome</keyword>
<dbReference type="eggNOG" id="KOG4503">
    <property type="taxonomic scope" value="Eukaryota"/>
</dbReference>
<feature type="compositionally biased region" description="Acidic residues" evidence="1">
    <location>
        <begin position="119"/>
        <end position="128"/>
    </location>
</feature>
<evidence type="ECO:0000313" key="5">
    <source>
        <dbReference type="Proteomes" id="UP000005627"/>
    </source>
</evidence>
<evidence type="ECO:0000259" key="3">
    <source>
        <dbReference type="SMART" id="SM01042"/>
    </source>
</evidence>
<dbReference type="Proteomes" id="UP000005627">
    <property type="component" value="Chromosome 5"/>
</dbReference>
<dbReference type="GO" id="GO:0005783">
    <property type="term" value="C:endoplasmic reticulum"/>
    <property type="evidence" value="ECO:0007669"/>
    <property type="project" value="EnsemblFungi"/>
</dbReference>
<dbReference type="GeneID" id="11503962"/>
<dbReference type="RefSeq" id="XP_003681772.1">
    <property type="nucleotide sequence ID" value="XM_003681724.1"/>
</dbReference>
<dbReference type="PANTHER" id="PTHR28136">
    <property type="entry name" value="NUCLEUS EXPORT PROTEIN BRR6"/>
    <property type="match status" value="1"/>
</dbReference>
<reference evidence="4 5" key="1">
    <citation type="journal article" date="2011" name="Proc. Natl. Acad. Sci. U.S.A.">
        <title>Evolutionary erosion of yeast sex chromosomes by mating-type switching accidents.</title>
        <authorList>
            <person name="Gordon J.L."/>
            <person name="Armisen D."/>
            <person name="Proux-Wera E."/>
            <person name="Oheigeartaigh S.S."/>
            <person name="Byrne K.P."/>
            <person name="Wolfe K.H."/>
        </authorList>
    </citation>
    <scope>NUCLEOTIDE SEQUENCE [LARGE SCALE GENOMIC DNA]</scope>
    <source>
        <strain evidence="5">ATCC 10662 / CBS 1146 / NBRC 0425 / NCYC 2629 / NRRL Y-866</strain>
    </source>
</reference>
<dbReference type="GO" id="GO:0031965">
    <property type="term" value="C:nuclear membrane"/>
    <property type="evidence" value="ECO:0007669"/>
    <property type="project" value="InterPro"/>
</dbReference>
<gene>
    <name evidence="4" type="primary">TDEL0E03180</name>
    <name evidence="4" type="ORF">TDEL_0E03180</name>
</gene>
<feature type="compositionally biased region" description="Basic and acidic residues" evidence="1">
    <location>
        <begin position="129"/>
        <end position="141"/>
    </location>
</feature>
<evidence type="ECO:0000256" key="2">
    <source>
        <dbReference type="SAM" id="Phobius"/>
    </source>
</evidence>
<dbReference type="PANTHER" id="PTHR28136:SF1">
    <property type="entry name" value="NUCLEUS EXPORT PROTEIN BRL1"/>
    <property type="match status" value="1"/>
</dbReference>
<accession>G8ZVB7</accession>
<dbReference type="InterPro" id="IPR018767">
    <property type="entry name" value="Brl1/Brr6_dom"/>
</dbReference>
<feature type="transmembrane region" description="Helical" evidence="2">
    <location>
        <begin position="262"/>
        <end position="286"/>
    </location>
</feature>
<dbReference type="OrthoDB" id="5961at2759"/>
<dbReference type="Pfam" id="PF10104">
    <property type="entry name" value="Brr6_like_C_C"/>
    <property type="match status" value="1"/>
</dbReference>
<feature type="domain" description="Brl1/Brr6" evidence="3">
    <location>
        <begin position="262"/>
        <end position="396"/>
    </location>
</feature>